<dbReference type="SUPFAM" id="SSF52540">
    <property type="entry name" value="P-loop containing nucleoside triphosphate hydrolases"/>
    <property type="match status" value="1"/>
</dbReference>
<dbReference type="GO" id="GO:0005524">
    <property type="term" value="F:ATP binding"/>
    <property type="evidence" value="ECO:0007669"/>
    <property type="project" value="UniProtKB-UniRule"/>
</dbReference>
<evidence type="ECO:0000256" key="2">
    <source>
        <dbReference type="ARBA" id="ARBA00022741"/>
    </source>
</evidence>
<evidence type="ECO:0000256" key="4">
    <source>
        <dbReference type="ARBA" id="ARBA00023004"/>
    </source>
</evidence>
<dbReference type="InterPro" id="IPR033756">
    <property type="entry name" value="YlxH/NBP35"/>
</dbReference>
<evidence type="ECO:0000256" key="3">
    <source>
        <dbReference type="ARBA" id="ARBA00022840"/>
    </source>
</evidence>
<dbReference type="GO" id="GO:0016226">
    <property type="term" value="P:iron-sulfur cluster assembly"/>
    <property type="evidence" value="ECO:0007669"/>
    <property type="project" value="InterPro"/>
</dbReference>
<gene>
    <name evidence="7" type="ORF">ENV75_05840</name>
</gene>
<dbReference type="PANTHER" id="PTHR23264">
    <property type="entry name" value="NUCLEOTIDE-BINDING PROTEIN NBP35 YEAST -RELATED"/>
    <property type="match status" value="1"/>
</dbReference>
<keyword evidence="2 6" id="KW-0547">Nucleotide-binding</keyword>
<comment type="similarity">
    <text evidence="6">Belongs to the Mrp/NBP35 ATP-binding proteins family.</text>
</comment>
<evidence type="ECO:0000256" key="6">
    <source>
        <dbReference type="HAMAP-Rule" id="MF_02040"/>
    </source>
</evidence>
<organism evidence="7">
    <name type="scientific">Thermodesulfovibrio aggregans</name>
    <dbReference type="NCBI Taxonomy" id="86166"/>
    <lineage>
        <taxon>Bacteria</taxon>
        <taxon>Pseudomonadati</taxon>
        <taxon>Nitrospirota</taxon>
        <taxon>Thermodesulfovibrionia</taxon>
        <taxon>Thermodesulfovibrionales</taxon>
        <taxon>Thermodesulfovibrionaceae</taxon>
        <taxon>Thermodesulfovibrio</taxon>
    </lineage>
</organism>
<keyword evidence="6" id="KW-0378">Hydrolase</keyword>
<keyword evidence="1 6" id="KW-0479">Metal-binding</keyword>
<evidence type="ECO:0000256" key="1">
    <source>
        <dbReference type="ARBA" id="ARBA00022723"/>
    </source>
</evidence>
<accession>A0A7C4EMS6</accession>
<dbReference type="GO" id="GO:0016887">
    <property type="term" value="F:ATP hydrolysis activity"/>
    <property type="evidence" value="ECO:0007669"/>
    <property type="project" value="UniProtKB-UniRule"/>
</dbReference>
<feature type="binding site" evidence="6">
    <location>
        <begin position="39"/>
        <end position="46"/>
    </location>
    <ligand>
        <name>ATP</name>
        <dbReference type="ChEBI" id="CHEBI:30616"/>
    </ligand>
</feature>
<dbReference type="InterPro" id="IPR027417">
    <property type="entry name" value="P-loop_NTPase"/>
</dbReference>
<comment type="function">
    <text evidence="6">Binds and transfers iron-sulfur (Fe-S) clusters to target apoproteins. Can hydrolyze ATP.</text>
</comment>
<dbReference type="GO" id="GO:0046872">
    <property type="term" value="F:metal ion binding"/>
    <property type="evidence" value="ECO:0007669"/>
    <property type="project" value="UniProtKB-KW"/>
</dbReference>
<dbReference type="GO" id="GO:0005829">
    <property type="term" value="C:cytosol"/>
    <property type="evidence" value="ECO:0007669"/>
    <property type="project" value="TreeGrafter"/>
</dbReference>
<dbReference type="HAMAP" id="MF_02040">
    <property type="entry name" value="Mrp_NBP35"/>
    <property type="match status" value="1"/>
</dbReference>
<dbReference type="FunFam" id="3.40.50.300:FF:001119">
    <property type="entry name" value="Iron-sulfur cluster carrier protein"/>
    <property type="match status" value="1"/>
</dbReference>
<keyword evidence="5 6" id="KW-0411">Iron-sulfur</keyword>
<dbReference type="Gene3D" id="3.40.50.300">
    <property type="entry name" value="P-loop containing nucleotide triphosphate hydrolases"/>
    <property type="match status" value="1"/>
</dbReference>
<keyword evidence="3 6" id="KW-0067">ATP-binding</keyword>
<reference evidence="7" key="1">
    <citation type="journal article" date="2020" name="mSystems">
        <title>Genome- and Community-Level Interaction Insights into Carbon Utilization and Element Cycling Functions of Hydrothermarchaeota in Hydrothermal Sediment.</title>
        <authorList>
            <person name="Zhou Z."/>
            <person name="Liu Y."/>
            <person name="Xu W."/>
            <person name="Pan J."/>
            <person name="Luo Z.H."/>
            <person name="Li M."/>
        </authorList>
    </citation>
    <scope>NUCLEOTIDE SEQUENCE [LARGE SCALE GENOMIC DNA]</scope>
    <source>
        <strain evidence="7">SpSt-788</strain>
    </source>
</reference>
<proteinExistence type="inferred from homology"/>
<sequence length="282" mass="30942">MAEEKQKCTSCDERQEIRKELSIKLTVSLIKRKIVVLSGKGGVGKSTVSTNVAVGLSRKGYKVGLLDIDIHGPNIPNMLGLQGITPLVTDMGIFPLKIYDNLQTISIGFFLENKDTPVAWRGPLKHRMIEQFLCDVRWGETDYLIVDSPPGTGDEILSIIQLLDRVDSAIIVSTPQDVALADVRRAIKFCTDYKVPILGIIENMSGFVCPHCGNTVDIFKTGGAEKLAEEYNVPFLGKIPIDTAIVQAGDEGKPLIISCPESETSKAFSRIIERIIEIMPVT</sequence>
<name>A0A7C4EMS6_9BACT</name>
<evidence type="ECO:0000256" key="5">
    <source>
        <dbReference type="ARBA" id="ARBA00023014"/>
    </source>
</evidence>
<dbReference type="PANTHER" id="PTHR23264:SF19">
    <property type="entry name" value="CYTOSOLIC FE-S CLUSTER ASSEMBLY FACTOR NUBP2"/>
    <property type="match status" value="1"/>
</dbReference>
<keyword evidence="4 6" id="KW-0408">Iron</keyword>
<dbReference type="AlphaFoldDB" id="A0A7C4EMS6"/>
<comment type="caution">
    <text evidence="7">The sequence shown here is derived from an EMBL/GenBank/DDBJ whole genome shotgun (WGS) entry which is preliminary data.</text>
</comment>
<protein>
    <recommendedName>
        <fullName evidence="6">Iron-sulfur cluster carrier protein</fullName>
    </recommendedName>
</protein>
<dbReference type="InterPro" id="IPR019591">
    <property type="entry name" value="Mrp/NBP35_ATP-bd"/>
</dbReference>
<dbReference type="GO" id="GO:0051536">
    <property type="term" value="F:iron-sulfur cluster binding"/>
    <property type="evidence" value="ECO:0007669"/>
    <property type="project" value="UniProtKB-UniRule"/>
</dbReference>
<dbReference type="CDD" id="cd02037">
    <property type="entry name" value="Mrp_NBP35"/>
    <property type="match status" value="1"/>
</dbReference>
<dbReference type="EMBL" id="DTHO01000062">
    <property type="protein sequence ID" value="HGG99948.1"/>
    <property type="molecule type" value="Genomic_DNA"/>
</dbReference>
<comment type="subunit">
    <text evidence="6">Homodimer.</text>
</comment>
<evidence type="ECO:0000313" key="7">
    <source>
        <dbReference type="EMBL" id="HGG99948.1"/>
    </source>
</evidence>
<dbReference type="Pfam" id="PF10609">
    <property type="entry name" value="ParA"/>
    <property type="match status" value="1"/>
</dbReference>
<dbReference type="GO" id="GO:0140663">
    <property type="term" value="F:ATP-dependent FeS chaperone activity"/>
    <property type="evidence" value="ECO:0007669"/>
    <property type="project" value="InterPro"/>
</dbReference>